<sequence>IQSYSNAVEQTKKTHGLKEVEDVDVQGAPPPRQDHIWTYRKPKQGDSPYLSKSYQLFHKILGNGNPEEEHTASKAGQRLTMKQHFFSSLLVNTPPAASTMLEDTAEEDRSSLGGHLPAVPQNTETKWKQQEEGPGFLNKPGSSNSPNSASVQGDLFETKVNHHLRLLIPEKALWTFVTHVVQVLRMDCNLPELLPTCTKLISKMKLLIKLLRKRQDDQGTSALAGHCLLERTISNGTAQAKEMGRILGGKGKPEYGSGDRVLLVIFISVVIMIHLMMICLLKVSQQ</sequence>
<evidence type="ECO:0000256" key="2">
    <source>
        <dbReference type="SAM" id="Phobius"/>
    </source>
</evidence>
<gene>
    <name evidence="4" type="primary">Lrrc37a</name>
    <name evidence="4" type="ORF">GEOCAL_R14530</name>
</gene>
<dbReference type="AlphaFoldDB" id="A0A7K4JBW1"/>
<evidence type="ECO:0000313" key="5">
    <source>
        <dbReference type="Proteomes" id="UP000531151"/>
    </source>
</evidence>
<feature type="non-terminal residue" evidence="4">
    <location>
        <position position="1"/>
    </location>
</feature>
<accession>A0A7K4JBW1</accession>
<dbReference type="OrthoDB" id="9424710at2759"/>
<keyword evidence="2" id="KW-0472">Membrane</keyword>
<dbReference type="InterPro" id="IPR015753">
    <property type="entry name" value="LRRC37"/>
</dbReference>
<dbReference type="InterPro" id="IPR029423">
    <property type="entry name" value="LRRC37AB_C"/>
</dbReference>
<feature type="domain" description="LRRC37A/B like protein 1 C-terminal" evidence="3">
    <location>
        <begin position="152"/>
        <end position="284"/>
    </location>
</feature>
<feature type="compositionally biased region" description="Polar residues" evidence="1">
    <location>
        <begin position="140"/>
        <end position="151"/>
    </location>
</feature>
<dbReference type="PANTHER" id="PTHR23045">
    <property type="entry name" value="LEUCINE-RICH REPEAT-CONTAINING PROTEIN 37A"/>
    <property type="match status" value="1"/>
</dbReference>
<feature type="region of interest" description="Disordered" evidence="1">
    <location>
        <begin position="126"/>
        <end position="151"/>
    </location>
</feature>
<dbReference type="PANTHER" id="PTHR23045:SF9">
    <property type="entry name" value="LEUCINE RICH REPEAT CONTAINING 37A-RELATED"/>
    <property type="match status" value="1"/>
</dbReference>
<dbReference type="Pfam" id="PF14914">
    <property type="entry name" value="LRRC37AB_C"/>
    <property type="match status" value="1"/>
</dbReference>
<reference evidence="4 5" key="1">
    <citation type="submission" date="2019-09" db="EMBL/GenBank/DDBJ databases">
        <title>Bird 10,000 Genomes (B10K) Project - Family phase.</title>
        <authorList>
            <person name="Zhang G."/>
        </authorList>
    </citation>
    <scope>NUCLEOTIDE SEQUENCE [LARGE SCALE GENOMIC DNA]</scope>
    <source>
        <strain evidence="4">B10K-CU-031-07</strain>
        <tissue evidence="4">Muscle</tissue>
    </source>
</reference>
<feature type="compositionally biased region" description="Basic and acidic residues" evidence="1">
    <location>
        <begin position="10"/>
        <end position="20"/>
    </location>
</feature>
<feature type="non-terminal residue" evidence="4">
    <location>
        <position position="286"/>
    </location>
</feature>
<organism evidence="4 5">
    <name type="scientific">Geococcyx californianus</name>
    <name type="common">Greater roadrunner</name>
    <name type="synonym">Saurothera californiana</name>
    <dbReference type="NCBI Taxonomy" id="8947"/>
    <lineage>
        <taxon>Eukaryota</taxon>
        <taxon>Metazoa</taxon>
        <taxon>Chordata</taxon>
        <taxon>Craniata</taxon>
        <taxon>Vertebrata</taxon>
        <taxon>Euteleostomi</taxon>
        <taxon>Archelosauria</taxon>
        <taxon>Archosauria</taxon>
        <taxon>Dinosauria</taxon>
        <taxon>Saurischia</taxon>
        <taxon>Theropoda</taxon>
        <taxon>Coelurosauria</taxon>
        <taxon>Aves</taxon>
        <taxon>Neognathae</taxon>
        <taxon>Neoaves</taxon>
        <taxon>Otidimorphae</taxon>
        <taxon>Cuculiformes</taxon>
        <taxon>Neomorphidae</taxon>
        <taxon>Geococcyx</taxon>
    </lineage>
</organism>
<keyword evidence="2" id="KW-1133">Transmembrane helix</keyword>
<feature type="transmembrane region" description="Helical" evidence="2">
    <location>
        <begin position="261"/>
        <end position="281"/>
    </location>
</feature>
<feature type="region of interest" description="Disordered" evidence="1">
    <location>
        <begin position="101"/>
        <end position="120"/>
    </location>
</feature>
<dbReference type="Proteomes" id="UP000531151">
    <property type="component" value="Unassembled WGS sequence"/>
</dbReference>
<evidence type="ECO:0000313" key="4">
    <source>
        <dbReference type="EMBL" id="NWH62756.1"/>
    </source>
</evidence>
<comment type="caution">
    <text evidence="4">The sequence shown here is derived from an EMBL/GenBank/DDBJ whole genome shotgun (WGS) entry which is preliminary data.</text>
</comment>
<feature type="region of interest" description="Disordered" evidence="1">
    <location>
        <begin position="1"/>
        <end position="48"/>
    </location>
</feature>
<keyword evidence="2" id="KW-0812">Transmembrane</keyword>
<evidence type="ECO:0000256" key="1">
    <source>
        <dbReference type="SAM" id="MobiDB-lite"/>
    </source>
</evidence>
<evidence type="ECO:0000259" key="3">
    <source>
        <dbReference type="Pfam" id="PF14914"/>
    </source>
</evidence>
<name>A0A7K4JBW1_GEOCA</name>
<keyword evidence="5" id="KW-1185">Reference proteome</keyword>
<dbReference type="EMBL" id="VWPV01020028">
    <property type="protein sequence ID" value="NWH62756.1"/>
    <property type="molecule type" value="Genomic_DNA"/>
</dbReference>
<protein>
    <submittedName>
        <fullName evidence="4">L37A1 protein</fullName>
    </submittedName>
</protein>
<proteinExistence type="predicted"/>